<sequence length="160" mass="16951">MNVLGAKSWCEPSMNLTAGPRGKAQGSEAAGPPKKKRKRAQKKPREQGEKAVESKAQALGEKPRAAFQARKPLAAKQERASGSSGVPADGPATEPDSLFALDVLRQRLHEKIQEARGQAPIRADAGGCVTLAQPPAPRVCPEVDGICRVGSREDLVKLSL</sequence>
<name>S7N2F7_MYOBR</name>
<evidence type="ECO:0000313" key="3">
    <source>
        <dbReference type="Proteomes" id="UP000052978"/>
    </source>
</evidence>
<protein>
    <submittedName>
        <fullName evidence="2">Surfeit locus protein 6</fullName>
    </submittedName>
</protein>
<evidence type="ECO:0000313" key="2">
    <source>
        <dbReference type="EMBL" id="EPQ11209.1"/>
    </source>
</evidence>
<dbReference type="Proteomes" id="UP000052978">
    <property type="component" value="Unassembled WGS sequence"/>
</dbReference>
<gene>
    <name evidence="2" type="ORF">D623_10007893</name>
</gene>
<feature type="region of interest" description="Disordered" evidence="1">
    <location>
        <begin position="1"/>
        <end position="95"/>
    </location>
</feature>
<dbReference type="EMBL" id="KE163204">
    <property type="protein sequence ID" value="EPQ11209.1"/>
    <property type="molecule type" value="Genomic_DNA"/>
</dbReference>
<evidence type="ECO:0000256" key="1">
    <source>
        <dbReference type="SAM" id="MobiDB-lite"/>
    </source>
</evidence>
<dbReference type="GO" id="GO:0005730">
    <property type="term" value="C:nucleolus"/>
    <property type="evidence" value="ECO:0007669"/>
    <property type="project" value="TreeGrafter"/>
</dbReference>
<dbReference type="GO" id="GO:0042274">
    <property type="term" value="P:ribosomal small subunit biogenesis"/>
    <property type="evidence" value="ECO:0007669"/>
    <property type="project" value="TreeGrafter"/>
</dbReference>
<dbReference type="GO" id="GO:0003723">
    <property type="term" value="F:RNA binding"/>
    <property type="evidence" value="ECO:0007669"/>
    <property type="project" value="TreeGrafter"/>
</dbReference>
<dbReference type="PANTHER" id="PTHR14369:SF0">
    <property type="entry name" value="SURFEIT LOCUS PROTEIN 6"/>
    <property type="match status" value="1"/>
</dbReference>
<dbReference type="AlphaFoldDB" id="S7N2F7"/>
<dbReference type="InterPro" id="IPR007019">
    <property type="entry name" value="SURF6"/>
</dbReference>
<feature type="compositionally biased region" description="Basic and acidic residues" evidence="1">
    <location>
        <begin position="43"/>
        <end position="53"/>
    </location>
</feature>
<reference evidence="2 3" key="1">
    <citation type="journal article" date="2013" name="Nat. Commun.">
        <title>Genome analysis reveals insights into physiology and longevity of the Brandt's bat Myotis brandtii.</title>
        <authorList>
            <person name="Seim I."/>
            <person name="Fang X."/>
            <person name="Xiong Z."/>
            <person name="Lobanov A.V."/>
            <person name="Huang Z."/>
            <person name="Ma S."/>
            <person name="Feng Y."/>
            <person name="Turanov A.A."/>
            <person name="Zhu Y."/>
            <person name="Lenz T.L."/>
            <person name="Gerashchenko M.V."/>
            <person name="Fan D."/>
            <person name="Hee Yim S."/>
            <person name="Yao X."/>
            <person name="Jordan D."/>
            <person name="Xiong Y."/>
            <person name="Ma Y."/>
            <person name="Lyapunov A.N."/>
            <person name="Chen G."/>
            <person name="Kulakova O.I."/>
            <person name="Sun Y."/>
            <person name="Lee S.G."/>
            <person name="Bronson R.T."/>
            <person name="Moskalev A.A."/>
            <person name="Sunyaev S.R."/>
            <person name="Zhang G."/>
            <person name="Krogh A."/>
            <person name="Wang J."/>
            <person name="Gladyshev V.N."/>
        </authorList>
    </citation>
    <scope>NUCLEOTIDE SEQUENCE [LARGE SCALE GENOMIC DNA]</scope>
</reference>
<organism evidence="2 3">
    <name type="scientific">Myotis brandtii</name>
    <name type="common">Brandt's bat</name>
    <dbReference type="NCBI Taxonomy" id="109478"/>
    <lineage>
        <taxon>Eukaryota</taxon>
        <taxon>Metazoa</taxon>
        <taxon>Chordata</taxon>
        <taxon>Craniata</taxon>
        <taxon>Vertebrata</taxon>
        <taxon>Euteleostomi</taxon>
        <taxon>Mammalia</taxon>
        <taxon>Eutheria</taxon>
        <taxon>Laurasiatheria</taxon>
        <taxon>Chiroptera</taxon>
        <taxon>Yangochiroptera</taxon>
        <taxon>Vespertilionidae</taxon>
        <taxon>Myotis</taxon>
    </lineage>
</organism>
<dbReference type="GO" id="GO:0042273">
    <property type="term" value="P:ribosomal large subunit biogenesis"/>
    <property type="evidence" value="ECO:0007669"/>
    <property type="project" value="TreeGrafter"/>
</dbReference>
<feature type="compositionally biased region" description="Basic residues" evidence="1">
    <location>
        <begin position="33"/>
        <end position="42"/>
    </location>
</feature>
<proteinExistence type="predicted"/>
<dbReference type="GO" id="GO:0003677">
    <property type="term" value="F:DNA binding"/>
    <property type="evidence" value="ECO:0007669"/>
    <property type="project" value="TreeGrafter"/>
</dbReference>
<keyword evidence="3" id="KW-1185">Reference proteome</keyword>
<dbReference type="PANTHER" id="PTHR14369">
    <property type="entry name" value="SURFEIT LOCUS PROTEIN 6"/>
    <property type="match status" value="1"/>
</dbReference>
<accession>S7N2F7</accession>